<keyword evidence="1" id="KW-0472">Membrane</keyword>
<keyword evidence="1" id="KW-1133">Transmembrane helix</keyword>
<keyword evidence="1" id="KW-0812">Transmembrane</keyword>
<reference evidence="2" key="2">
    <citation type="journal article" date="2023" name="Food Microbiol.">
        <title>Evaluation of the fermentation potential of lactic acid bacteria isolated from herbs, fruits and vegetables as starter cultures in nut-based milk alternatives.</title>
        <authorList>
            <person name="Huang W."/>
            <person name="Dong A."/>
            <person name="Pham H.T."/>
            <person name="Zhou C."/>
            <person name="Huo Z."/>
            <person name="Watjen A.P."/>
            <person name="Prakash S."/>
            <person name="Bang-Berthelsen C.H."/>
            <person name="Turner M.S."/>
        </authorList>
    </citation>
    <scope>NUCLEOTIDE SEQUENCE</scope>
    <source>
        <strain evidence="2">593</strain>
    </source>
</reference>
<name>A0AB35KBS4_9LACT</name>
<dbReference type="RefSeq" id="WP_118263411.1">
    <property type="nucleotide sequence ID" value="NZ_CABJEC010000002.1"/>
</dbReference>
<proteinExistence type="predicted"/>
<dbReference type="Proteomes" id="UP001152820">
    <property type="component" value="Unassembled WGS sequence"/>
</dbReference>
<dbReference type="AlphaFoldDB" id="A0AB35KBS4"/>
<gene>
    <name evidence="2" type="ORF">OGZ38_05095</name>
</gene>
<evidence type="ECO:0000313" key="3">
    <source>
        <dbReference type="Proteomes" id="UP001152820"/>
    </source>
</evidence>
<sequence length="102" mass="11555">MITKAIYKFLLLFPDDDQAFSFKELQELSGKDISKTRAYTNLLIDQGMIIKLTDPDGFMILPKGIVAKDEYQEYKKLNFFKQFIYPALVAIIGVIVGAIISA</sequence>
<protein>
    <submittedName>
        <fullName evidence="2">Uncharacterized protein</fullName>
    </submittedName>
</protein>
<accession>A0AB35KBS4</accession>
<dbReference type="EMBL" id="JAOWLO010000003">
    <property type="protein sequence ID" value="MDG5048512.1"/>
    <property type="molecule type" value="Genomic_DNA"/>
</dbReference>
<organism evidence="2 3">
    <name type="scientific">Lactococcus lactis</name>
    <dbReference type="NCBI Taxonomy" id="1358"/>
    <lineage>
        <taxon>Bacteria</taxon>
        <taxon>Bacillati</taxon>
        <taxon>Bacillota</taxon>
        <taxon>Bacilli</taxon>
        <taxon>Lactobacillales</taxon>
        <taxon>Streptococcaceae</taxon>
        <taxon>Lactococcus</taxon>
    </lineage>
</organism>
<comment type="caution">
    <text evidence="2">The sequence shown here is derived from an EMBL/GenBank/DDBJ whole genome shotgun (WGS) entry which is preliminary data.</text>
</comment>
<evidence type="ECO:0000313" key="2">
    <source>
        <dbReference type="EMBL" id="MDG5048512.1"/>
    </source>
</evidence>
<reference evidence="2" key="1">
    <citation type="submission" date="2022-10" db="EMBL/GenBank/DDBJ databases">
        <authorList>
            <person name="Turner M.S."/>
            <person name="Huang W."/>
        </authorList>
    </citation>
    <scope>NUCLEOTIDE SEQUENCE</scope>
    <source>
        <strain evidence="2">593</strain>
    </source>
</reference>
<feature type="transmembrane region" description="Helical" evidence="1">
    <location>
        <begin position="83"/>
        <end position="101"/>
    </location>
</feature>
<evidence type="ECO:0000256" key="1">
    <source>
        <dbReference type="SAM" id="Phobius"/>
    </source>
</evidence>